<dbReference type="CDD" id="cd04181">
    <property type="entry name" value="NTP_transferase"/>
    <property type="match status" value="1"/>
</dbReference>
<reference evidence="5" key="2">
    <citation type="submission" date="2010-01" db="EMBL/GenBank/DDBJ databases">
        <title>The complete genome of Conexibacter woesei DSM 14684.</title>
        <authorList>
            <consortium name="US DOE Joint Genome Institute (JGI-PGF)"/>
            <person name="Lucas S."/>
            <person name="Copeland A."/>
            <person name="Lapidus A."/>
            <person name="Glavina del Rio T."/>
            <person name="Dalin E."/>
            <person name="Tice H."/>
            <person name="Bruce D."/>
            <person name="Goodwin L."/>
            <person name="Pitluck S."/>
            <person name="Kyrpides N."/>
            <person name="Mavromatis K."/>
            <person name="Ivanova N."/>
            <person name="Mikhailova N."/>
            <person name="Chertkov O."/>
            <person name="Brettin T."/>
            <person name="Detter J.C."/>
            <person name="Han C."/>
            <person name="Larimer F."/>
            <person name="Land M."/>
            <person name="Hauser L."/>
            <person name="Markowitz V."/>
            <person name="Cheng J.-F."/>
            <person name="Hugenholtz P."/>
            <person name="Woyke T."/>
            <person name="Wu D."/>
            <person name="Pukall R."/>
            <person name="Steenblock K."/>
            <person name="Schneider S."/>
            <person name="Klenk H.-P."/>
            <person name="Eisen J.A."/>
        </authorList>
    </citation>
    <scope>NUCLEOTIDE SEQUENCE [LARGE SCALE GENOMIC DNA]</scope>
    <source>
        <strain evidence="5">DSM 14684 / CIP 108061 / JCM 11494 / NBRC 100937 / ID131577</strain>
    </source>
</reference>
<evidence type="ECO:0000259" key="2">
    <source>
        <dbReference type="Pfam" id="PF00483"/>
    </source>
</evidence>
<dbReference type="InterPro" id="IPR029044">
    <property type="entry name" value="Nucleotide-diphossugar_trans"/>
</dbReference>
<dbReference type="Gene3D" id="2.160.10.10">
    <property type="entry name" value="Hexapeptide repeat proteins"/>
    <property type="match status" value="1"/>
</dbReference>
<reference evidence="4 5" key="1">
    <citation type="journal article" date="2010" name="Stand. Genomic Sci.">
        <title>Complete genome sequence of Conexibacter woesei type strain (ID131577).</title>
        <authorList>
            <person name="Pukall R."/>
            <person name="Lapidus A."/>
            <person name="Glavina Del Rio T."/>
            <person name="Copeland A."/>
            <person name="Tice H."/>
            <person name="Cheng J.-F."/>
            <person name="Lucas S."/>
            <person name="Chen F."/>
            <person name="Nolan M."/>
            <person name="Bruce D."/>
            <person name="Goodwin L."/>
            <person name="Pitluck S."/>
            <person name="Mavromatis K."/>
            <person name="Ivanova N."/>
            <person name="Ovchinnikova G."/>
            <person name="Pati A."/>
            <person name="Chen A."/>
            <person name="Palaniappan K."/>
            <person name="Land M."/>
            <person name="Hauser L."/>
            <person name="Chang Y.-J."/>
            <person name="Jeffries C.D."/>
            <person name="Chain P."/>
            <person name="Meincke L."/>
            <person name="Sims D."/>
            <person name="Brettin T."/>
            <person name="Detter J.C."/>
            <person name="Rohde M."/>
            <person name="Goeker M."/>
            <person name="Bristow J."/>
            <person name="Eisen J.A."/>
            <person name="Markowitz V."/>
            <person name="Kyrpides N.C."/>
            <person name="Klenk H.-P."/>
            <person name="Hugenholtz P."/>
        </authorList>
    </citation>
    <scope>NUCLEOTIDE SEQUENCE [LARGE SCALE GENOMIC DNA]</scope>
    <source>
        <strain evidence="5">DSM 14684 / CIP 108061 / JCM 11494 / NBRC 100937 / ID131577</strain>
    </source>
</reference>
<dbReference type="Proteomes" id="UP000008229">
    <property type="component" value="Chromosome"/>
</dbReference>
<dbReference type="OrthoDB" id="9801810at2"/>
<dbReference type="SUPFAM" id="SSF53448">
    <property type="entry name" value="Nucleotide-diphospho-sugar transferases"/>
    <property type="match status" value="1"/>
</dbReference>
<dbReference type="EMBL" id="CP001854">
    <property type="protein sequence ID" value="ADB53026.1"/>
    <property type="molecule type" value="Genomic_DNA"/>
</dbReference>
<keyword evidence="4" id="KW-0808">Transferase</keyword>
<dbReference type="GO" id="GO:0016740">
    <property type="term" value="F:transferase activity"/>
    <property type="evidence" value="ECO:0007669"/>
    <property type="project" value="UniProtKB-KW"/>
</dbReference>
<dbReference type="HOGENOM" id="CLU_029499_0_2_11"/>
<dbReference type="InterPro" id="IPR056729">
    <property type="entry name" value="GMPPB_C"/>
</dbReference>
<dbReference type="InterPro" id="IPR050486">
    <property type="entry name" value="Mannose-1P_guanyltransferase"/>
</dbReference>
<evidence type="ECO:0000313" key="4">
    <source>
        <dbReference type="EMBL" id="ADB53026.1"/>
    </source>
</evidence>
<dbReference type="STRING" id="469383.Cwoe_4613"/>
<dbReference type="Gene3D" id="3.90.550.10">
    <property type="entry name" value="Spore Coat Polysaccharide Biosynthesis Protein SpsA, Chain A"/>
    <property type="match status" value="1"/>
</dbReference>
<dbReference type="InterPro" id="IPR005835">
    <property type="entry name" value="NTP_transferase_dom"/>
</dbReference>
<feature type="domain" description="Nucleotidyl transferase" evidence="2">
    <location>
        <begin position="3"/>
        <end position="231"/>
    </location>
</feature>
<evidence type="ECO:0000259" key="3">
    <source>
        <dbReference type="Pfam" id="PF25087"/>
    </source>
</evidence>
<protein>
    <submittedName>
        <fullName evidence="4">Nucleotidyl transferase</fullName>
    </submittedName>
</protein>
<proteinExistence type="inferred from homology"/>
<dbReference type="AlphaFoldDB" id="D3F931"/>
<evidence type="ECO:0000313" key="5">
    <source>
        <dbReference type="Proteomes" id="UP000008229"/>
    </source>
</evidence>
<organism evidence="4 5">
    <name type="scientific">Conexibacter woesei (strain DSM 14684 / CCUG 47730 / CIP 108061 / JCM 11494 / NBRC 100937 / ID131577)</name>
    <dbReference type="NCBI Taxonomy" id="469383"/>
    <lineage>
        <taxon>Bacteria</taxon>
        <taxon>Bacillati</taxon>
        <taxon>Actinomycetota</taxon>
        <taxon>Thermoleophilia</taxon>
        <taxon>Solirubrobacterales</taxon>
        <taxon>Conexibacteraceae</taxon>
        <taxon>Conexibacter</taxon>
    </lineage>
</organism>
<dbReference type="eggNOG" id="COG1208">
    <property type="taxonomic scope" value="Bacteria"/>
</dbReference>
<dbReference type="Pfam" id="PF25087">
    <property type="entry name" value="GMPPB_C"/>
    <property type="match status" value="1"/>
</dbReference>
<accession>D3F931</accession>
<name>D3F931_CONWI</name>
<dbReference type="RefSeq" id="WP_012936077.1">
    <property type="nucleotide sequence ID" value="NC_013739.1"/>
</dbReference>
<evidence type="ECO:0000256" key="1">
    <source>
        <dbReference type="ARBA" id="ARBA00007274"/>
    </source>
</evidence>
<sequence>MQALILAGGEGTRLRPLTSTVPKPVVPLVDRPFIAFMLDWLRRHGVDDVVISCGFMASGVRNVLGDGSAFGIRLRYVEEPRPLGTGGAIKFAEPLLDERVLVLNGDVLTDIDLTAQLAQHERTGARVTLALIAVDDPSAYGLVRRDEDGGVREFLEKPSPDQIDTNLVNAGAYVLEREVLDAIPTERAVSVEREVFPTLVRNGLYGYEASGYWLDIGTPERYLQASHDILDGAVETSVPEAFDSRNVAIADSAEVQGRVVGPALVGPGVRIAAGALVSGRTVLGRGVEIGEGAHIDGAVVLDGAVVGPHTTVSHAILGPGAQLGAHCRVDGGVVLGEGVVLGAENHLTAGARLFPNVSLPDGAIKF</sequence>
<dbReference type="PANTHER" id="PTHR22572">
    <property type="entry name" value="SUGAR-1-PHOSPHATE GUANYL TRANSFERASE"/>
    <property type="match status" value="1"/>
</dbReference>
<dbReference type="KEGG" id="cwo:Cwoe_4613"/>
<comment type="similarity">
    <text evidence="1">Belongs to the transferase hexapeptide repeat family.</text>
</comment>
<keyword evidence="5" id="KW-1185">Reference proteome</keyword>
<dbReference type="Pfam" id="PF00483">
    <property type="entry name" value="NTP_transferase"/>
    <property type="match status" value="1"/>
</dbReference>
<feature type="domain" description="Mannose-1-phosphate guanyltransferase C-terminal" evidence="3">
    <location>
        <begin position="259"/>
        <end position="355"/>
    </location>
</feature>
<gene>
    <name evidence="4" type="ordered locus">Cwoe_4613</name>
</gene>